<dbReference type="VEuPathDB" id="FungiDB:CC1G_01583"/>
<evidence type="ECO:0000256" key="5">
    <source>
        <dbReference type="ARBA" id="ARBA00023004"/>
    </source>
</evidence>
<feature type="binding site" description="axial binding residue" evidence="7">
    <location>
        <position position="453"/>
    </location>
    <ligand>
        <name>heme</name>
        <dbReference type="ChEBI" id="CHEBI:30413"/>
    </ligand>
    <ligandPart>
        <name>Fe</name>
        <dbReference type="ChEBI" id="CHEBI:18248"/>
    </ligandPart>
</feature>
<keyword evidence="3 7" id="KW-0479">Metal-binding</keyword>
<accession>A8NI48</accession>
<evidence type="ECO:0000313" key="8">
    <source>
        <dbReference type="EMBL" id="EAU87936.1"/>
    </source>
</evidence>
<dbReference type="GO" id="GO:0005506">
    <property type="term" value="F:iron ion binding"/>
    <property type="evidence" value="ECO:0007669"/>
    <property type="project" value="InterPro"/>
</dbReference>
<gene>
    <name evidence="8" type="ORF">CC1G_01583</name>
</gene>
<dbReference type="SUPFAM" id="SSF48264">
    <property type="entry name" value="Cytochrome P450"/>
    <property type="match status" value="1"/>
</dbReference>
<keyword evidence="5 7" id="KW-0408">Iron</keyword>
<keyword evidence="6" id="KW-0503">Monooxygenase</keyword>
<dbReference type="Proteomes" id="UP000001861">
    <property type="component" value="Unassembled WGS sequence"/>
</dbReference>
<keyword evidence="7" id="KW-0349">Heme</keyword>
<dbReference type="GO" id="GO:0020037">
    <property type="term" value="F:heme binding"/>
    <property type="evidence" value="ECO:0007669"/>
    <property type="project" value="InterPro"/>
</dbReference>
<dbReference type="Pfam" id="PF00067">
    <property type="entry name" value="p450"/>
    <property type="match status" value="1"/>
</dbReference>
<keyword evidence="4" id="KW-0560">Oxidoreductase</keyword>
<dbReference type="PANTHER" id="PTHR46206:SF1">
    <property type="entry name" value="P450, PUTATIVE (EUROFUNG)-RELATED"/>
    <property type="match status" value="1"/>
</dbReference>
<dbReference type="OMA" id="IDARREM"/>
<evidence type="ECO:0000256" key="6">
    <source>
        <dbReference type="ARBA" id="ARBA00023033"/>
    </source>
</evidence>
<dbReference type="Gene3D" id="1.10.630.10">
    <property type="entry name" value="Cytochrome P450"/>
    <property type="match status" value="1"/>
</dbReference>
<dbReference type="RefSeq" id="XP_001833906.1">
    <property type="nucleotide sequence ID" value="XM_001833854.1"/>
</dbReference>
<dbReference type="KEGG" id="cci:CC1G_01583"/>
<dbReference type="InterPro" id="IPR001128">
    <property type="entry name" value="Cyt_P450"/>
</dbReference>
<dbReference type="STRING" id="240176.A8NI48"/>
<reference evidence="8 9" key="1">
    <citation type="journal article" date="2010" name="Proc. Natl. Acad. Sci. U.S.A.">
        <title>Insights into evolution of multicellular fungi from the assembled chromosomes of the mushroom Coprinopsis cinerea (Coprinus cinereus).</title>
        <authorList>
            <person name="Stajich J.E."/>
            <person name="Wilke S.K."/>
            <person name="Ahren D."/>
            <person name="Au C.H."/>
            <person name="Birren B.W."/>
            <person name="Borodovsky M."/>
            <person name="Burns C."/>
            <person name="Canback B."/>
            <person name="Casselton L.A."/>
            <person name="Cheng C.K."/>
            <person name="Deng J."/>
            <person name="Dietrich F.S."/>
            <person name="Fargo D.C."/>
            <person name="Farman M.L."/>
            <person name="Gathman A.C."/>
            <person name="Goldberg J."/>
            <person name="Guigo R."/>
            <person name="Hoegger P.J."/>
            <person name="Hooker J.B."/>
            <person name="Huggins A."/>
            <person name="James T.Y."/>
            <person name="Kamada T."/>
            <person name="Kilaru S."/>
            <person name="Kodira C."/>
            <person name="Kues U."/>
            <person name="Kupfer D."/>
            <person name="Kwan H.S."/>
            <person name="Lomsadze A."/>
            <person name="Li W."/>
            <person name="Lilly W.W."/>
            <person name="Ma L.J."/>
            <person name="Mackey A.J."/>
            <person name="Manning G."/>
            <person name="Martin F."/>
            <person name="Muraguchi H."/>
            <person name="Natvig D.O."/>
            <person name="Palmerini H."/>
            <person name="Ramesh M.A."/>
            <person name="Rehmeyer C.J."/>
            <person name="Roe B.A."/>
            <person name="Shenoy N."/>
            <person name="Stanke M."/>
            <person name="Ter-Hovhannisyan V."/>
            <person name="Tunlid A."/>
            <person name="Velagapudi R."/>
            <person name="Vision T.J."/>
            <person name="Zeng Q."/>
            <person name="Zolan M.E."/>
            <person name="Pukkila P.J."/>
        </authorList>
    </citation>
    <scope>NUCLEOTIDE SEQUENCE [LARGE SCALE GENOMIC DNA]</scope>
    <source>
        <strain evidence="9">Okayama-7 / 130 / ATCC MYA-4618 / FGSC 9003</strain>
    </source>
</reference>
<dbReference type="InterPro" id="IPR002403">
    <property type="entry name" value="Cyt_P450_E_grp-IV"/>
</dbReference>
<evidence type="ECO:0000256" key="2">
    <source>
        <dbReference type="ARBA" id="ARBA00010617"/>
    </source>
</evidence>
<dbReference type="GO" id="GO:0016705">
    <property type="term" value="F:oxidoreductase activity, acting on paired donors, with incorporation or reduction of molecular oxygen"/>
    <property type="evidence" value="ECO:0007669"/>
    <property type="project" value="InterPro"/>
</dbReference>
<name>A8NI48_COPC7</name>
<evidence type="ECO:0000256" key="1">
    <source>
        <dbReference type="ARBA" id="ARBA00001971"/>
    </source>
</evidence>
<dbReference type="PRINTS" id="PR00465">
    <property type="entry name" value="EP450IV"/>
</dbReference>
<dbReference type="GeneID" id="6010410"/>
<dbReference type="eggNOG" id="KOG0158">
    <property type="taxonomic scope" value="Eukaryota"/>
</dbReference>
<evidence type="ECO:0000256" key="7">
    <source>
        <dbReference type="PIRSR" id="PIRSR602403-1"/>
    </source>
</evidence>
<dbReference type="EMBL" id="AACS02000010">
    <property type="protein sequence ID" value="EAU87936.1"/>
    <property type="molecule type" value="Genomic_DNA"/>
</dbReference>
<dbReference type="CDD" id="cd11041">
    <property type="entry name" value="CYP503A1-like"/>
    <property type="match status" value="1"/>
</dbReference>
<evidence type="ECO:0000256" key="4">
    <source>
        <dbReference type="ARBA" id="ARBA00023002"/>
    </source>
</evidence>
<comment type="cofactor">
    <cofactor evidence="1 7">
        <name>heme</name>
        <dbReference type="ChEBI" id="CHEBI:30413"/>
    </cofactor>
</comment>
<comment type="caution">
    <text evidence="8">The sequence shown here is derived from an EMBL/GenBank/DDBJ whole genome shotgun (WGS) entry which is preliminary data.</text>
</comment>
<dbReference type="InParanoid" id="A8NI48"/>
<dbReference type="PANTHER" id="PTHR46206">
    <property type="entry name" value="CYTOCHROME P450"/>
    <property type="match status" value="1"/>
</dbReference>
<evidence type="ECO:0000256" key="3">
    <source>
        <dbReference type="ARBA" id="ARBA00022723"/>
    </source>
</evidence>
<evidence type="ECO:0000313" key="9">
    <source>
        <dbReference type="Proteomes" id="UP000001861"/>
    </source>
</evidence>
<proteinExistence type="inferred from homology"/>
<organism evidence="8 9">
    <name type="scientific">Coprinopsis cinerea (strain Okayama-7 / 130 / ATCC MYA-4618 / FGSC 9003)</name>
    <name type="common">Inky cap fungus</name>
    <name type="synonym">Hormographiella aspergillata</name>
    <dbReference type="NCBI Taxonomy" id="240176"/>
    <lineage>
        <taxon>Eukaryota</taxon>
        <taxon>Fungi</taxon>
        <taxon>Dikarya</taxon>
        <taxon>Basidiomycota</taxon>
        <taxon>Agaricomycotina</taxon>
        <taxon>Agaricomycetes</taxon>
        <taxon>Agaricomycetidae</taxon>
        <taxon>Agaricales</taxon>
        <taxon>Agaricineae</taxon>
        <taxon>Psathyrellaceae</taxon>
        <taxon>Coprinopsis</taxon>
    </lineage>
</organism>
<dbReference type="GO" id="GO:0004497">
    <property type="term" value="F:monooxygenase activity"/>
    <property type="evidence" value="ECO:0007669"/>
    <property type="project" value="UniProtKB-KW"/>
</dbReference>
<dbReference type="AlphaFoldDB" id="A8NI48"/>
<protein>
    <submittedName>
        <fullName evidence="8">Cytochrome P450</fullName>
    </submittedName>
</protein>
<keyword evidence="9" id="KW-1185">Reference proteome</keyword>
<sequence length="509" mass="58039">MSLLTLLGMGFSAWLAYQWALFRISEKKLRHIPTVGGDGFISSYLSAWRYLKHGREIIQEGYEKYPGTVFKVATLATPNRWMIVANGANIVDDIRKSNEEELSFHEAANEIFHNKYLFPKDTGHPRSKHYHVEVIRGPLTKGFPGRFDDIKEEIEASLRDLMPATKDWTGYPVHKSFLSVVCRTTNRLFVGIPLCREPDYLRINETLTIHLFTVGGILNLIPSFLRPIVAPLLSKFPAETERAKKYLEPLINERKELDAKFGPKWEGRPNDLISWLIDVAPEEDGYGHLDDLVLRILTINTASIHTTTITVSNVLFDLAAHPEYIGPLREEIEETINRYGWTKESMVRMHKLDSTIKENSRRAGLGAAIMHRKTKVDFKLSNGVVIPKGFRMVVASGPTHSDPNLYEDPQGFHPFRFVQSGEDKSGPTHKLRNPSMVALDPNYVLFGGGRFACPGRWFAVNEIKAMLCYMLMNYDFKLAGDKPPEPRWFGHARAPNTMAELLFRKRQIE</sequence>
<dbReference type="InterPro" id="IPR036396">
    <property type="entry name" value="Cyt_P450_sf"/>
</dbReference>
<comment type="similarity">
    <text evidence="2">Belongs to the cytochrome P450 family.</text>
</comment>
<dbReference type="OrthoDB" id="1844152at2759"/>